<gene>
    <name evidence="2" type="ORF">Gasu_04990</name>
</gene>
<organism evidence="2 3">
    <name type="scientific">Galdieria sulphuraria</name>
    <name type="common">Red alga</name>
    <dbReference type="NCBI Taxonomy" id="130081"/>
    <lineage>
        <taxon>Eukaryota</taxon>
        <taxon>Rhodophyta</taxon>
        <taxon>Bangiophyceae</taxon>
        <taxon>Galdieriales</taxon>
        <taxon>Galdieriaceae</taxon>
        <taxon>Galdieria</taxon>
    </lineage>
</organism>
<feature type="region of interest" description="Disordered" evidence="1">
    <location>
        <begin position="63"/>
        <end position="115"/>
    </location>
</feature>
<sequence length="115" mass="12550">MSLDASSSSTLAPSPIDSLLHIPLTGFKSFSFLIGKSSSCHRPLNQELSSFRMGKSAKIARQSPVIRKSIEKGKTQTLSQKQKAQRNLKKIKSSKRAAKKTAILEYSGRKGGDDD</sequence>
<dbReference type="EMBL" id="KB454486">
    <property type="protein sequence ID" value="EME32413.1"/>
    <property type="molecule type" value="Genomic_DNA"/>
</dbReference>
<evidence type="ECO:0000256" key="1">
    <source>
        <dbReference type="SAM" id="MobiDB-lite"/>
    </source>
</evidence>
<accession>M2Y8M8</accession>
<dbReference type="GeneID" id="17090996"/>
<dbReference type="KEGG" id="gsl:Gasu_04990"/>
<keyword evidence="3" id="KW-1185">Reference proteome</keyword>
<dbReference type="Proteomes" id="UP000030680">
    <property type="component" value="Unassembled WGS sequence"/>
</dbReference>
<name>M2Y8M8_GALSU</name>
<dbReference type="RefSeq" id="XP_005708933.1">
    <property type="nucleotide sequence ID" value="XM_005708876.1"/>
</dbReference>
<evidence type="ECO:0000313" key="2">
    <source>
        <dbReference type="EMBL" id="EME32413.1"/>
    </source>
</evidence>
<dbReference type="Gramene" id="EME32413">
    <property type="protein sequence ID" value="EME32413"/>
    <property type="gene ID" value="Gasu_04990"/>
</dbReference>
<reference evidence="3" key="1">
    <citation type="journal article" date="2013" name="Science">
        <title>Gene transfer from bacteria and archaea facilitated evolution of an extremophilic eukaryote.</title>
        <authorList>
            <person name="Schonknecht G."/>
            <person name="Chen W.H."/>
            <person name="Ternes C.M."/>
            <person name="Barbier G.G."/>
            <person name="Shrestha R.P."/>
            <person name="Stanke M."/>
            <person name="Brautigam A."/>
            <person name="Baker B.J."/>
            <person name="Banfield J.F."/>
            <person name="Garavito R.M."/>
            <person name="Carr K."/>
            <person name="Wilkerson C."/>
            <person name="Rensing S.A."/>
            <person name="Gagneul D."/>
            <person name="Dickenson N.E."/>
            <person name="Oesterhelt C."/>
            <person name="Lercher M.J."/>
            <person name="Weber A.P."/>
        </authorList>
    </citation>
    <scope>NUCLEOTIDE SEQUENCE [LARGE SCALE GENOMIC DNA]</scope>
    <source>
        <strain evidence="3">074W</strain>
    </source>
</reference>
<dbReference type="AlphaFoldDB" id="M2Y8M8"/>
<protein>
    <submittedName>
        <fullName evidence="2">Uncharacterized protein</fullName>
    </submittedName>
</protein>
<feature type="compositionally biased region" description="Basic residues" evidence="1">
    <location>
        <begin position="83"/>
        <end position="99"/>
    </location>
</feature>
<proteinExistence type="predicted"/>
<evidence type="ECO:0000313" key="3">
    <source>
        <dbReference type="Proteomes" id="UP000030680"/>
    </source>
</evidence>